<keyword evidence="3" id="KW-1185">Reference proteome</keyword>
<protein>
    <submittedName>
        <fullName evidence="2">Unplaced genomic scaffold PLICRscaffold_25, whole genome shotgun sequence</fullName>
    </submittedName>
</protein>
<sequence>MARRKKDTRNKTGASDDLPGKRGNTGKFHGTRLAFLEERREDFQEAFENKGQKAFFEALFADYWARYPWTLPFDKEPDESETRLLPDEETLSDEEQAKKKETVQSMQQSLMSWYRSRQYAKARSTGNPFLPWLAQLRKPAGPAPKRIADHQFYMHHADFADKVTEEFNRTWPAEEKDEAYSLAHRNKVAIKLLEQEPPSVRARLEVEITEEYEKQKAAHKAATSGLPSVDPADRATARQLLSTVVKPLLEGIRLFTDLHLTLIAGEAPTEPGGRFYTVAMHAGKTCDSFPRNLTEFDRQGYKTHFVHQFYKYLRHTVRRVLANDVLMYSSRIA</sequence>
<feature type="region of interest" description="Disordered" evidence="1">
    <location>
        <begin position="1"/>
        <end position="30"/>
    </location>
</feature>
<feature type="region of interest" description="Disordered" evidence="1">
    <location>
        <begin position="77"/>
        <end position="98"/>
    </location>
</feature>
<gene>
    <name evidence="2" type="ORF">PLICRDRAFT_32974</name>
</gene>
<dbReference type="OrthoDB" id="2749610at2759"/>
<reference evidence="2 3" key="1">
    <citation type="submission" date="2014-06" db="EMBL/GenBank/DDBJ databases">
        <title>Evolutionary Origins and Diversification of the Mycorrhizal Mutualists.</title>
        <authorList>
            <consortium name="DOE Joint Genome Institute"/>
            <consortium name="Mycorrhizal Genomics Consortium"/>
            <person name="Kohler A."/>
            <person name="Kuo A."/>
            <person name="Nagy L.G."/>
            <person name="Floudas D."/>
            <person name="Copeland A."/>
            <person name="Barry K.W."/>
            <person name="Cichocki N."/>
            <person name="Veneault-Fourrey C."/>
            <person name="LaButti K."/>
            <person name="Lindquist E.A."/>
            <person name="Lipzen A."/>
            <person name="Lundell T."/>
            <person name="Morin E."/>
            <person name="Murat C."/>
            <person name="Riley R."/>
            <person name="Ohm R."/>
            <person name="Sun H."/>
            <person name="Tunlid A."/>
            <person name="Henrissat B."/>
            <person name="Grigoriev I.V."/>
            <person name="Hibbett D.S."/>
            <person name="Martin F."/>
        </authorList>
    </citation>
    <scope>NUCLEOTIDE SEQUENCE [LARGE SCALE GENOMIC DNA]</scope>
    <source>
        <strain evidence="2 3">FD-325 SS-3</strain>
    </source>
</reference>
<evidence type="ECO:0000313" key="3">
    <source>
        <dbReference type="Proteomes" id="UP000053263"/>
    </source>
</evidence>
<name>A0A0C9T5P4_PLICR</name>
<evidence type="ECO:0000256" key="1">
    <source>
        <dbReference type="SAM" id="MobiDB-lite"/>
    </source>
</evidence>
<dbReference type="HOGENOM" id="CLU_1001545_0_0_1"/>
<accession>A0A0C9T5P4</accession>
<dbReference type="AlphaFoldDB" id="A0A0C9T5P4"/>
<proteinExistence type="predicted"/>
<organism evidence="2 3">
    <name type="scientific">Plicaturopsis crispa FD-325 SS-3</name>
    <dbReference type="NCBI Taxonomy" id="944288"/>
    <lineage>
        <taxon>Eukaryota</taxon>
        <taxon>Fungi</taxon>
        <taxon>Dikarya</taxon>
        <taxon>Basidiomycota</taxon>
        <taxon>Agaricomycotina</taxon>
        <taxon>Agaricomycetes</taxon>
        <taxon>Agaricomycetidae</taxon>
        <taxon>Amylocorticiales</taxon>
        <taxon>Amylocorticiaceae</taxon>
        <taxon>Plicatura</taxon>
        <taxon>Plicaturopsis crispa</taxon>
    </lineage>
</organism>
<dbReference type="Proteomes" id="UP000053263">
    <property type="component" value="Unassembled WGS sequence"/>
</dbReference>
<evidence type="ECO:0000313" key="2">
    <source>
        <dbReference type="EMBL" id="KII83428.1"/>
    </source>
</evidence>
<dbReference type="EMBL" id="KN832578">
    <property type="protein sequence ID" value="KII83428.1"/>
    <property type="molecule type" value="Genomic_DNA"/>
</dbReference>